<dbReference type="InterPro" id="IPR034161">
    <property type="entry name" value="Pepsin-like_plant"/>
</dbReference>
<keyword evidence="4" id="KW-0378">Hydrolase</keyword>
<dbReference type="PANTHER" id="PTHR47967:SF123">
    <property type="entry name" value="ASPARTIC PROTEINASE NEPENTHESIN-1-LIKE"/>
    <property type="match status" value="1"/>
</dbReference>
<evidence type="ECO:0000313" key="7">
    <source>
        <dbReference type="EMBL" id="KAJ7981719.1"/>
    </source>
</evidence>
<dbReference type="InterPro" id="IPR021109">
    <property type="entry name" value="Peptidase_aspartic_dom_sf"/>
</dbReference>
<evidence type="ECO:0000259" key="6">
    <source>
        <dbReference type="PROSITE" id="PS51767"/>
    </source>
</evidence>
<comment type="similarity">
    <text evidence="1">Belongs to the peptidase A1 family.</text>
</comment>
<evidence type="ECO:0000256" key="4">
    <source>
        <dbReference type="ARBA" id="ARBA00022801"/>
    </source>
</evidence>
<evidence type="ECO:0000313" key="8">
    <source>
        <dbReference type="Proteomes" id="UP001163823"/>
    </source>
</evidence>
<dbReference type="PROSITE" id="PS51767">
    <property type="entry name" value="PEPTIDASE_A1"/>
    <property type="match status" value="1"/>
</dbReference>
<keyword evidence="5" id="KW-0325">Glycoprotein</keyword>
<dbReference type="EMBL" id="JARAOO010000001">
    <property type="protein sequence ID" value="KAJ7981719.1"/>
    <property type="molecule type" value="Genomic_DNA"/>
</dbReference>
<comment type="caution">
    <text evidence="7">The sequence shown here is derived from an EMBL/GenBank/DDBJ whole genome shotgun (WGS) entry which is preliminary data.</text>
</comment>
<dbReference type="GO" id="GO:0005576">
    <property type="term" value="C:extracellular region"/>
    <property type="evidence" value="ECO:0007669"/>
    <property type="project" value="TreeGrafter"/>
</dbReference>
<evidence type="ECO:0000256" key="3">
    <source>
        <dbReference type="ARBA" id="ARBA00022750"/>
    </source>
</evidence>
<dbReference type="AlphaFoldDB" id="A0AAD7QHZ6"/>
<dbReference type="Gene3D" id="2.40.70.10">
    <property type="entry name" value="Acid Proteases"/>
    <property type="match status" value="2"/>
</dbReference>
<accession>A0AAD7QHZ6</accession>
<name>A0AAD7QHZ6_QUISA</name>
<dbReference type="Pfam" id="PF14541">
    <property type="entry name" value="TAXi_C"/>
    <property type="match status" value="1"/>
</dbReference>
<dbReference type="PANTHER" id="PTHR47967">
    <property type="entry name" value="OS07G0603500 PROTEIN-RELATED"/>
    <property type="match status" value="1"/>
</dbReference>
<evidence type="ECO:0000256" key="1">
    <source>
        <dbReference type="ARBA" id="ARBA00007447"/>
    </source>
</evidence>
<organism evidence="7 8">
    <name type="scientific">Quillaja saponaria</name>
    <name type="common">Soap bark tree</name>
    <dbReference type="NCBI Taxonomy" id="32244"/>
    <lineage>
        <taxon>Eukaryota</taxon>
        <taxon>Viridiplantae</taxon>
        <taxon>Streptophyta</taxon>
        <taxon>Embryophyta</taxon>
        <taxon>Tracheophyta</taxon>
        <taxon>Spermatophyta</taxon>
        <taxon>Magnoliopsida</taxon>
        <taxon>eudicotyledons</taxon>
        <taxon>Gunneridae</taxon>
        <taxon>Pentapetalae</taxon>
        <taxon>rosids</taxon>
        <taxon>fabids</taxon>
        <taxon>Fabales</taxon>
        <taxon>Quillajaceae</taxon>
        <taxon>Quillaja</taxon>
    </lineage>
</organism>
<proteinExistence type="inferred from homology"/>
<keyword evidence="2" id="KW-0645">Protease</keyword>
<dbReference type="CDD" id="cd05476">
    <property type="entry name" value="pepsin_A_like_plant"/>
    <property type="match status" value="1"/>
</dbReference>
<protein>
    <submittedName>
        <fullName evidence="7">Aspartic proteinase nepenthesin-1-like</fullName>
    </submittedName>
</protein>
<dbReference type="InterPro" id="IPR051708">
    <property type="entry name" value="Plant_Aspart_Prot_A1"/>
</dbReference>
<keyword evidence="3" id="KW-0064">Aspartyl protease</keyword>
<dbReference type="GO" id="GO:0006508">
    <property type="term" value="P:proteolysis"/>
    <property type="evidence" value="ECO:0007669"/>
    <property type="project" value="UniProtKB-KW"/>
</dbReference>
<sequence length="413" mass="45784">MSPFYAGNLTFLETLKQDVKLSDARVTHLVSTTKHSKSTTTPQPNLMHPSVLGDSGGLYSVSIAIGTPPKDFHLLLDTAADLIWTQCEPCVFCYPKTSPIYDSRASSTYKNVPCDHVACDKNQYQCGQNDCTYILTYGGGAEAKGIISWETFTFNTQDEPSTTFGNMLFGCSNDNSKFPLVLKEKFDGVLGLSKGLASLVVQLGSFADYRFSYCLVKPQVRPMSYMKFGTDMGFRGGAVKTTKFVKINANPEWYGLSLVDISVNGKRLNFPPNTFAERPDGGGGTIIDSGAQVSLFEKGPYTTIENAFIDYFLQYDMERDNVCSDKSLLCYKLPKDFNSFPSMTYHFQDADFTVAPENVFLVNREDSYFALPIVGSDGLNLLGAAHQENTRIVYDLNIDSLWFVPEDCSQDGY</sequence>
<dbReference type="InterPro" id="IPR032799">
    <property type="entry name" value="TAXi_C"/>
</dbReference>
<dbReference type="Proteomes" id="UP001163823">
    <property type="component" value="Chromosome 1"/>
</dbReference>
<dbReference type="Pfam" id="PF14543">
    <property type="entry name" value="TAXi_N"/>
    <property type="match status" value="1"/>
</dbReference>
<feature type="domain" description="Peptidase A1" evidence="6">
    <location>
        <begin position="59"/>
        <end position="404"/>
    </location>
</feature>
<evidence type="ECO:0000256" key="5">
    <source>
        <dbReference type="ARBA" id="ARBA00023180"/>
    </source>
</evidence>
<gene>
    <name evidence="7" type="ORF">O6P43_000946</name>
</gene>
<dbReference type="InterPro" id="IPR033121">
    <property type="entry name" value="PEPTIDASE_A1"/>
</dbReference>
<dbReference type="GO" id="GO:0004190">
    <property type="term" value="F:aspartic-type endopeptidase activity"/>
    <property type="evidence" value="ECO:0007669"/>
    <property type="project" value="UniProtKB-KW"/>
</dbReference>
<evidence type="ECO:0000256" key="2">
    <source>
        <dbReference type="ARBA" id="ARBA00022670"/>
    </source>
</evidence>
<dbReference type="InterPro" id="IPR032861">
    <property type="entry name" value="TAXi_N"/>
</dbReference>
<reference evidence="7 8" key="1">
    <citation type="journal article" date="2023" name="Science">
        <title>Elucidation of the pathway for biosynthesis of saponin adjuvants from the soapbark tree.</title>
        <authorList>
            <person name="Reed J."/>
            <person name="Orme A."/>
            <person name="El-Demerdash A."/>
            <person name="Owen C."/>
            <person name="Martin L.B.B."/>
            <person name="Misra R.C."/>
            <person name="Kikuchi S."/>
            <person name="Rejzek M."/>
            <person name="Martin A.C."/>
            <person name="Harkess A."/>
            <person name="Leebens-Mack J."/>
            <person name="Louveau T."/>
            <person name="Stephenson M.J."/>
            <person name="Osbourn A."/>
        </authorList>
    </citation>
    <scope>NUCLEOTIDE SEQUENCE [LARGE SCALE GENOMIC DNA]</scope>
    <source>
        <strain evidence="7">S10</strain>
    </source>
</reference>
<dbReference type="KEGG" id="qsa:O6P43_000946"/>
<keyword evidence="8" id="KW-1185">Reference proteome</keyword>
<dbReference type="SUPFAM" id="SSF50630">
    <property type="entry name" value="Acid proteases"/>
    <property type="match status" value="1"/>
</dbReference>